<organism evidence="1 2">
    <name type="scientific">Novosphingobium barchaimii LL02</name>
    <dbReference type="NCBI Taxonomy" id="1114963"/>
    <lineage>
        <taxon>Bacteria</taxon>
        <taxon>Pseudomonadati</taxon>
        <taxon>Pseudomonadota</taxon>
        <taxon>Alphaproteobacteria</taxon>
        <taxon>Sphingomonadales</taxon>
        <taxon>Sphingomonadaceae</taxon>
        <taxon>Novosphingobium</taxon>
    </lineage>
</organism>
<accession>A0A0J7XPK7</accession>
<dbReference type="RefSeq" id="WP_059152477.1">
    <property type="nucleotide sequence ID" value="NZ_KQ130455.1"/>
</dbReference>
<proteinExistence type="predicted"/>
<keyword evidence="2" id="KW-1185">Reference proteome</keyword>
<protein>
    <submittedName>
        <fullName evidence="1">Uncharacterized protein</fullName>
    </submittedName>
</protein>
<name>A0A0J7XPK7_9SPHN</name>
<dbReference type="AlphaFoldDB" id="A0A0J7XPK7"/>
<reference evidence="1 2" key="1">
    <citation type="journal article" date="2015" name="G3 (Bethesda)">
        <title>Insights into Ongoing Evolution of the Hexachlorocyclohexane Catabolic Pathway from Comparative Genomics of Ten Sphingomonadaceae Strains.</title>
        <authorList>
            <person name="Pearce S.L."/>
            <person name="Oakeshott J.G."/>
            <person name="Pandey G."/>
        </authorList>
    </citation>
    <scope>NUCLEOTIDE SEQUENCE [LARGE SCALE GENOMIC DNA]</scope>
    <source>
        <strain evidence="1 2">LL02</strain>
    </source>
</reference>
<dbReference type="Proteomes" id="UP000052268">
    <property type="component" value="Unassembled WGS sequence"/>
</dbReference>
<gene>
    <name evidence="1" type="ORF">V474_22775</name>
</gene>
<comment type="caution">
    <text evidence="1">The sequence shown here is derived from an EMBL/GenBank/DDBJ whole genome shotgun (WGS) entry which is preliminary data.</text>
</comment>
<dbReference type="EMBL" id="JACU01000007">
    <property type="protein sequence ID" value="KMS53607.1"/>
    <property type="molecule type" value="Genomic_DNA"/>
</dbReference>
<evidence type="ECO:0000313" key="1">
    <source>
        <dbReference type="EMBL" id="KMS53607.1"/>
    </source>
</evidence>
<sequence>MSNDRTRPGAGPIQAGDRPEAIVVELAERLHCVRAERDAALRAVEEIEAVIRKVDPEHPCLGRRHANEGTGNG</sequence>
<dbReference type="PATRIC" id="fig|1114963.3.peg.3394"/>
<evidence type="ECO:0000313" key="2">
    <source>
        <dbReference type="Proteomes" id="UP000052268"/>
    </source>
</evidence>